<dbReference type="Gene3D" id="4.10.240.10">
    <property type="entry name" value="Zn(2)-C6 fungal-type DNA-binding domain"/>
    <property type="match status" value="1"/>
</dbReference>
<organism evidence="3 4">
    <name type="scientific">Trichoderma gamsii</name>
    <dbReference type="NCBI Taxonomy" id="398673"/>
    <lineage>
        <taxon>Eukaryota</taxon>
        <taxon>Fungi</taxon>
        <taxon>Dikarya</taxon>
        <taxon>Ascomycota</taxon>
        <taxon>Pezizomycotina</taxon>
        <taxon>Sordariomycetes</taxon>
        <taxon>Hypocreomycetidae</taxon>
        <taxon>Hypocreales</taxon>
        <taxon>Hypocreaceae</taxon>
        <taxon>Trichoderma</taxon>
    </lineage>
</organism>
<dbReference type="GO" id="GO:0008270">
    <property type="term" value="F:zinc ion binding"/>
    <property type="evidence" value="ECO:0007669"/>
    <property type="project" value="InterPro"/>
</dbReference>
<evidence type="ECO:0000313" key="3">
    <source>
        <dbReference type="EMBL" id="PON21931.1"/>
    </source>
</evidence>
<dbReference type="PROSITE" id="PS50048">
    <property type="entry name" value="ZN2_CY6_FUNGAL_2"/>
    <property type="match status" value="1"/>
</dbReference>
<dbReference type="Proteomes" id="UP000054821">
    <property type="component" value="Unassembled WGS sequence"/>
</dbReference>
<dbReference type="InterPro" id="IPR036864">
    <property type="entry name" value="Zn2-C6_fun-type_DNA-bd_sf"/>
</dbReference>
<feature type="domain" description="Zn(2)-C6 fungal-type" evidence="2">
    <location>
        <begin position="10"/>
        <end position="38"/>
    </location>
</feature>
<gene>
    <name evidence="3" type="ORF">TGAM01_v209187</name>
</gene>
<evidence type="ECO:0000256" key="1">
    <source>
        <dbReference type="ARBA" id="ARBA00023242"/>
    </source>
</evidence>
<dbReference type="SMART" id="SM00066">
    <property type="entry name" value="GAL4"/>
    <property type="match status" value="1"/>
</dbReference>
<proteinExistence type="predicted"/>
<evidence type="ECO:0000313" key="4">
    <source>
        <dbReference type="Proteomes" id="UP000054821"/>
    </source>
</evidence>
<name>A0A2P4ZCF5_9HYPO</name>
<dbReference type="PANTHER" id="PTHR38791">
    <property type="entry name" value="ZN(II)2CYS6 TRANSCRIPTION FACTOR (EUROFUNG)-RELATED-RELATED"/>
    <property type="match status" value="1"/>
</dbReference>
<dbReference type="GeneID" id="36347837"/>
<keyword evidence="4" id="KW-1185">Reference proteome</keyword>
<comment type="caution">
    <text evidence="3">The sequence shown here is derived from an EMBL/GenBank/DDBJ whole genome shotgun (WGS) entry which is preliminary data.</text>
</comment>
<dbReference type="AlphaFoldDB" id="A0A2P4ZCF5"/>
<dbReference type="PROSITE" id="PS00463">
    <property type="entry name" value="ZN2_CY6_FUNGAL_1"/>
    <property type="match status" value="1"/>
</dbReference>
<dbReference type="Pfam" id="PF00172">
    <property type="entry name" value="Zn_clus"/>
    <property type="match status" value="1"/>
</dbReference>
<dbReference type="RefSeq" id="XP_024404751.1">
    <property type="nucleotide sequence ID" value="XM_024550506.1"/>
</dbReference>
<dbReference type="InterPro" id="IPR001138">
    <property type="entry name" value="Zn2Cys6_DnaBD"/>
</dbReference>
<dbReference type="EMBL" id="JPDN02000043">
    <property type="protein sequence ID" value="PON21931.1"/>
    <property type="molecule type" value="Genomic_DNA"/>
</dbReference>
<dbReference type="GO" id="GO:0000981">
    <property type="term" value="F:DNA-binding transcription factor activity, RNA polymerase II-specific"/>
    <property type="evidence" value="ECO:0007669"/>
    <property type="project" value="InterPro"/>
</dbReference>
<dbReference type="CDD" id="cd00067">
    <property type="entry name" value="GAL4"/>
    <property type="match status" value="1"/>
</dbReference>
<protein>
    <recommendedName>
        <fullName evidence="2">Zn(2)-C6 fungal-type domain-containing protein</fullName>
    </recommendedName>
</protein>
<dbReference type="InterPro" id="IPR053175">
    <property type="entry name" value="DHMBA_Reg_Transcription_Factor"/>
</dbReference>
<keyword evidence="1" id="KW-0539">Nucleus</keyword>
<evidence type="ECO:0000259" key="2">
    <source>
        <dbReference type="PROSITE" id="PS50048"/>
    </source>
</evidence>
<sequence length="502" mass="55998">MVNPGHASKGCTTCKLRRIRCDYGRPFCLNCTKSKRVCLGYNIHANITHKKAGCTNAALMLHPSAATCQLTGLCPLPGLSHSKEDDSATQSYIDKFCHRAASENGRITVPRVIRNQFHKEPRTEKERLGMVMLSMLGTLNNAFYSLRQSMQTMETRKDLLQRYGSATRQLREALTIWPFSSALLVPIFHFSLYEMIVNLDPADKTWETHLSGLLNILQQVPDNTVKFTLIKAVRISDSVINVHKALEPSTVDGLQKASLLLDIVKLQLRKLGAEIDAVTHSSPPPLRKLDIQKLQVSIKHIRKHLDLFSIMIGDRFGPSMIHIGQGSPHCVNQRDKGSQNYLPNDAFMVQWIQFYTLQMMTSSVLLKIGHCLHASATYHSKREFKALSHTIQEAAEGICSITASYIGLCSQTASERPEASQIRTTQALLLIWPLFCVSTAPGLADDQKSWAREILWAIGEQHSIPKALSLACSSRETITQSDILAGIFLVNLLSILPNPTFM</sequence>
<reference evidence="3 4" key="1">
    <citation type="journal article" date="2016" name="Genome Announc.">
        <title>Draft Whole-Genome Sequence of Trichoderma gamsii T6085, a Promising Biocontrol Agent of Fusarium Head Blight on Wheat.</title>
        <authorList>
            <person name="Baroncelli R."/>
            <person name="Zapparata A."/>
            <person name="Piaggeschi G."/>
            <person name="Sarrocco S."/>
            <person name="Vannacci G."/>
        </authorList>
    </citation>
    <scope>NUCLEOTIDE SEQUENCE [LARGE SCALE GENOMIC DNA]</scope>
    <source>
        <strain evidence="3 4">T6085</strain>
    </source>
</reference>
<dbReference type="SUPFAM" id="SSF57701">
    <property type="entry name" value="Zn2/Cys6 DNA-binding domain"/>
    <property type="match status" value="1"/>
</dbReference>
<accession>A0A2P4ZCF5</accession>